<evidence type="ECO:0008006" key="8">
    <source>
        <dbReference type="Google" id="ProtNLM"/>
    </source>
</evidence>
<dbReference type="OrthoDB" id="2062758at2"/>
<keyword evidence="1" id="KW-1133">Transmembrane helix</keyword>
<reference evidence="2 7" key="4">
    <citation type="submission" date="2019-07" db="EMBL/GenBank/DDBJ databases">
        <title>Whole genome shotgun sequence of Flavobacterium glycines NBRC 105008.</title>
        <authorList>
            <person name="Hosoyama A."/>
            <person name="Uohara A."/>
            <person name="Ohji S."/>
            <person name="Ichikawa N."/>
        </authorList>
    </citation>
    <scope>NUCLEOTIDE SEQUENCE [LARGE SCALE GENOMIC DNA]</scope>
    <source>
        <strain evidence="2 7">NBRC 105008</strain>
    </source>
</reference>
<keyword evidence="1" id="KW-0812">Transmembrane</keyword>
<dbReference type="Pfam" id="PF19628">
    <property type="entry name" value="DUF6132"/>
    <property type="match status" value="1"/>
</dbReference>
<evidence type="ECO:0000313" key="5">
    <source>
        <dbReference type="Proteomes" id="UP000093226"/>
    </source>
</evidence>
<evidence type="ECO:0000313" key="6">
    <source>
        <dbReference type="Proteomes" id="UP000182367"/>
    </source>
</evidence>
<sequence length="64" mass="6851">MNKKTLIITLTGIILGAIGGYLYYKYVGCITGTCVITSRPLNATLYGALIGGLLTNSLIKKEKK</sequence>
<keyword evidence="1" id="KW-0472">Membrane</keyword>
<comment type="caution">
    <text evidence="3">The sequence shown here is derived from an EMBL/GenBank/DDBJ whole genome shotgun (WGS) entry which is preliminary data.</text>
</comment>
<name>A0A1B9DYH3_9FLAO</name>
<dbReference type="RefSeq" id="WP_066324347.1">
    <property type="nucleotide sequence ID" value="NZ_BJVF01000001.1"/>
</dbReference>
<dbReference type="AlphaFoldDB" id="A0A1B9DYH3"/>
<evidence type="ECO:0000313" key="7">
    <source>
        <dbReference type="Proteomes" id="UP000321579"/>
    </source>
</evidence>
<reference evidence="5" key="1">
    <citation type="submission" date="2016-03" db="EMBL/GenBank/DDBJ databases">
        <title>Draft genome sequence of Paenibacillus glacialis DSM 22343.</title>
        <authorList>
            <person name="Shin S.-K."/>
            <person name="Yi H."/>
        </authorList>
    </citation>
    <scope>NUCLEOTIDE SEQUENCE [LARGE SCALE GENOMIC DNA]</scope>
    <source>
        <strain evidence="5">NBRC 105008</strain>
    </source>
</reference>
<dbReference type="Proteomes" id="UP000321579">
    <property type="component" value="Unassembled WGS sequence"/>
</dbReference>
<evidence type="ECO:0000313" key="4">
    <source>
        <dbReference type="EMBL" id="SDJ12219.1"/>
    </source>
</evidence>
<organism evidence="3 5">
    <name type="scientific">Flavobacterium glycines</name>
    <dbReference type="NCBI Taxonomy" id="551990"/>
    <lineage>
        <taxon>Bacteria</taxon>
        <taxon>Pseudomonadati</taxon>
        <taxon>Bacteroidota</taxon>
        <taxon>Flavobacteriia</taxon>
        <taxon>Flavobacteriales</taxon>
        <taxon>Flavobacteriaceae</taxon>
        <taxon>Flavobacterium</taxon>
    </lineage>
</organism>
<accession>A0A1B9DYH3</accession>
<protein>
    <recommendedName>
        <fullName evidence="8">YtxH domain-containing protein</fullName>
    </recommendedName>
</protein>
<dbReference type="EMBL" id="BJVF01000001">
    <property type="protein sequence ID" value="GEL09289.1"/>
    <property type="molecule type" value="Genomic_DNA"/>
</dbReference>
<reference evidence="4 6" key="3">
    <citation type="submission" date="2016-10" db="EMBL/GenBank/DDBJ databases">
        <authorList>
            <person name="Varghese N."/>
            <person name="Submissions S."/>
        </authorList>
    </citation>
    <scope>NUCLEOTIDE SEQUENCE [LARGE SCALE GENOMIC DNA]</scope>
    <source>
        <strain evidence="4 6">Gm-149</strain>
    </source>
</reference>
<dbReference type="Proteomes" id="UP000182367">
    <property type="component" value="Unassembled WGS sequence"/>
</dbReference>
<feature type="transmembrane region" description="Helical" evidence="1">
    <location>
        <begin position="43"/>
        <end position="59"/>
    </location>
</feature>
<proteinExistence type="predicted"/>
<dbReference type="STRING" id="551990.SAMN05192550_1715"/>
<dbReference type="EMBL" id="LVEO01000002">
    <property type="protein sequence ID" value="OCB74730.1"/>
    <property type="molecule type" value="Genomic_DNA"/>
</dbReference>
<keyword evidence="6" id="KW-1185">Reference proteome</keyword>
<dbReference type="InterPro" id="IPR045764">
    <property type="entry name" value="DUF6132"/>
</dbReference>
<dbReference type="Proteomes" id="UP000093226">
    <property type="component" value="Unassembled WGS sequence"/>
</dbReference>
<gene>
    <name evidence="3" type="ORF">FBGL_01815</name>
    <name evidence="2" type="ORF">FGL01_00280</name>
    <name evidence="4" type="ORF">SAMN05192550_1715</name>
</gene>
<evidence type="ECO:0000256" key="1">
    <source>
        <dbReference type="SAM" id="Phobius"/>
    </source>
</evidence>
<feature type="transmembrane region" description="Helical" evidence="1">
    <location>
        <begin position="5"/>
        <end position="23"/>
    </location>
</feature>
<reference evidence="3" key="2">
    <citation type="submission" date="2016-03" db="EMBL/GenBank/DDBJ databases">
        <authorList>
            <person name="Ploux O."/>
        </authorList>
    </citation>
    <scope>NUCLEOTIDE SEQUENCE</scope>
    <source>
        <strain evidence="3">NBRC 105008</strain>
    </source>
</reference>
<dbReference type="EMBL" id="FNEO01000001">
    <property type="protein sequence ID" value="SDJ12219.1"/>
    <property type="molecule type" value="Genomic_DNA"/>
</dbReference>
<evidence type="ECO:0000313" key="2">
    <source>
        <dbReference type="EMBL" id="GEL09289.1"/>
    </source>
</evidence>
<evidence type="ECO:0000313" key="3">
    <source>
        <dbReference type="EMBL" id="OCB74730.1"/>
    </source>
</evidence>